<name>A0A8S5LDZ7_9CAUD</name>
<protein>
    <recommendedName>
        <fullName evidence="1">DUF6046 domain-containing protein</fullName>
    </recommendedName>
</protein>
<dbReference type="InterPro" id="IPR046109">
    <property type="entry name" value="DUF6046"/>
</dbReference>
<accession>A0A8S5LDZ7</accession>
<feature type="domain" description="DUF6046" evidence="1">
    <location>
        <begin position="119"/>
        <end position="240"/>
    </location>
</feature>
<sequence>MQRYCRFYGGENRHTNLVLILYNHCTDFVQGLYKNFVTSLNPTNFATKKQRSIMEFDLKELTARAFLDYVGPAFPSWWANNKTKYVLPSLSNISEARSNGSQYFMTFKVADKAGVQTLFPNEPLVSFSLTKTIVETATVGKHRRGKVKEYIATEDWQITIKGLCIDTNNPDLYPTAQVQSLNRLFEKNESLEVVGNKLFTLFDIRNIVLKDISFEAMEGKEGIQKYTIKAVSDMDFYAELDEKRTLLNNLY</sequence>
<dbReference type="Pfam" id="PF19512">
    <property type="entry name" value="DUF6046"/>
    <property type="match status" value="1"/>
</dbReference>
<evidence type="ECO:0000313" key="2">
    <source>
        <dbReference type="EMBL" id="DAD68244.1"/>
    </source>
</evidence>
<organism evidence="2">
    <name type="scientific">Siphoviridae sp. ctb8U30</name>
    <dbReference type="NCBI Taxonomy" id="2823588"/>
    <lineage>
        <taxon>Viruses</taxon>
        <taxon>Duplodnaviria</taxon>
        <taxon>Heunggongvirae</taxon>
        <taxon>Uroviricota</taxon>
        <taxon>Caudoviricetes</taxon>
    </lineage>
</organism>
<evidence type="ECO:0000259" key="1">
    <source>
        <dbReference type="Pfam" id="PF19512"/>
    </source>
</evidence>
<dbReference type="EMBL" id="BK014697">
    <property type="protein sequence ID" value="DAD68244.1"/>
    <property type="molecule type" value="Genomic_DNA"/>
</dbReference>
<proteinExistence type="predicted"/>
<reference evidence="2" key="1">
    <citation type="journal article" date="2021" name="Proc. Natl. Acad. Sci. U.S.A.">
        <title>A Catalog of Tens of Thousands of Viruses from Human Metagenomes Reveals Hidden Associations with Chronic Diseases.</title>
        <authorList>
            <person name="Tisza M.J."/>
            <person name="Buck C.B."/>
        </authorList>
    </citation>
    <scope>NUCLEOTIDE SEQUENCE</scope>
    <source>
        <strain evidence="2">Ctb8U30</strain>
    </source>
</reference>